<protein>
    <submittedName>
        <fullName evidence="2">6790_t:CDS:1</fullName>
    </submittedName>
</protein>
<keyword evidence="1" id="KW-0175">Coiled coil</keyword>
<dbReference type="Proteomes" id="UP000789739">
    <property type="component" value="Unassembled WGS sequence"/>
</dbReference>
<feature type="coiled-coil region" evidence="1">
    <location>
        <begin position="35"/>
        <end position="62"/>
    </location>
</feature>
<sequence>MASCNIFWDSGIPLKPVAKRSDQEVRNEGIKQCKAKKDKKNLEDAKEQFEKMTQKIREKTYNDVLDKDKRRVSTLCFMQIYL</sequence>
<evidence type="ECO:0000313" key="3">
    <source>
        <dbReference type="Proteomes" id="UP000789739"/>
    </source>
</evidence>
<organism evidence="2 3">
    <name type="scientific">Paraglomus brasilianum</name>
    <dbReference type="NCBI Taxonomy" id="144538"/>
    <lineage>
        <taxon>Eukaryota</taxon>
        <taxon>Fungi</taxon>
        <taxon>Fungi incertae sedis</taxon>
        <taxon>Mucoromycota</taxon>
        <taxon>Glomeromycotina</taxon>
        <taxon>Glomeromycetes</taxon>
        <taxon>Paraglomerales</taxon>
        <taxon>Paraglomeraceae</taxon>
        <taxon>Paraglomus</taxon>
    </lineage>
</organism>
<proteinExistence type="predicted"/>
<evidence type="ECO:0000256" key="1">
    <source>
        <dbReference type="SAM" id="Coils"/>
    </source>
</evidence>
<name>A0A9N8VHC2_9GLOM</name>
<evidence type="ECO:0000313" key="2">
    <source>
        <dbReference type="EMBL" id="CAG8451173.1"/>
    </source>
</evidence>
<dbReference type="EMBL" id="CAJVPI010000002">
    <property type="protein sequence ID" value="CAG8451173.1"/>
    <property type="molecule type" value="Genomic_DNA"/>
</dbReference>
<accession>A0A9N8VHC2</accession>
<gene>
    <name evidence="2" type="ORF">PBRASI_LOCUS40</name>
</gene>
<keyword evidence="3" id="KW-1185">Reference proteome</keyword>
<reference evidence="2" key="1">
    <citation type="submission" date="2021-06" db="EMBL/GenBank/DDBJ databases">
        <authorList>
            <person name="Kallberg Y."/>
            <person name="Tangrot J."/>
            <person name="Rosling A."/>
        </authorList>
    </citation>
    <scope>NUCLEOTIDE SEQUENCE</scope>
    <source>
        <strain evidence="2">BR232B</strain>
    </source>
</reference>
<comment type="caution">
    <text evidence="2">The sequence shown here is derived from an EMBL/GenBank/DDBJ whole genome shotgun (WGS) entry which is preliminary data.</text>
</comment>
<dbReference type="AlphaFoldDB" id="A0A9N8VHC2"/>